<dbReference type="SUPFAM" id="SSF46894">
    <property type="entry name" value="C-terminal effector domain of the bipartite response regulators"/>
    <property type="match status" value="1"/>
</dbReference>
<proteinExistence type="inferred from homology"/>
<dbReference type="InterPro" id="IPR005158">
    <property type="entry name" value="BTAD"/>
</dbReference>
<reference evidence="8" key="2">
    <citation type="journal article" date="2012" name="J. Am. Chem. Soc.">
        <title>Insights into pyrroindomycin biosynthesis reveal a uniform paradigm for tetramate/tetronate formation.</title>
        <authorList>
            <person name="Wu Q."/>
            <person name="Wu Z."/>
            <person name="Qu X."/>
            <person name="Liu W."/>
        </authorList>
    </citation>
    <scope>NUCLEOTIDE SEQUENCE</scope>
    <source>
        <strain evidence="8">NRRL 21084</strain>
    </source>
</reference>
<feature type="DNA-binding region" description="OmpR/PhoB-type" evidence="6">
    <location>
        <begin position="1"/>
        <end position="94"/>
    </location>
</feature>
<dbReference type="GO" id="GO:0006355">
    <property type="term" value="P:regulation of DNA-templated transcription"/>
    <property type="evidence" value="ECO:0007669"/>
    <property type="project" value="InterPro"/>
</dbReference>
<dbReference type="InterPro" id="IPR016032">
    <property type="entry name" value="Sig_transdc_resp-reg_C-effctor"/>
</dbReference>
<comment type="similarity">
    <text evidence="1">Belongs to the AfsR/DnrI/RedD regulatory family.</text>
</comment>
<evidence type="ECO:0000313" key="8">
    <source>
        <dbReference type="EMBL" id="AFV71314.1"/>
    </source>
</evidence>
<keyword evidence="4 6" id="KW-0238">DNA-binding</keyword>
<dbReference type="PROSITE" id="PS51755">
    <property type="entry name" value="OMPR_PHOB"/>
    <property type="match status" value="1"/>
</dbReference>
<evidence type="ECO:0000259" key="7">
    <source>
        <dbReference type="PROSITE" id="PS51755"/>
    </source>
</evidence>
<evidence type="ECO:0000256" key="2">
    <source>
        <dbReference type="ARBA" id="ARBA00023012"/>
    </source>
</evidence>
<dbReference type="Pfam" id="PF03704">
    <property type="entry name" value="BTAD"/>
    <property type="match status" value="1"/>
</dbReference>
<dbReference type="InterPro" id="IPR036388">
    <property type="entry name" value="WH-like_DNA-bd_sf"/>
</dbReference>
<feature type="domain" description="OmpR/PhoB-type" evidence="7">
    <location>
        <begin position="1"/>
        <end position="94"/>
    </location>
</feature>
<dbReference type="PANTHER" id="PTHR35807:SF1">
    <property type="entry name" value="TRANSCRIPTIONAL REGULATOR REDD"/>
    <property type="match status" value="1"/>
</dbReference>
<dbReference type="CDD" id="cd15831">
    <property type="entry name" value="BTAD"/>
    <property type="match status" value="1"/>
</dbReference>
<organism evidence="8">
    <name type="scientific">Streptomyces rugosporus</name>
    <dbReference type="NCBI Taxonomy" id="295838"/>
    <lineage>
        <taxon>Bacteria</taxon>
        <taxon>Bacillati</taxon>
        <taxon>Actinomycetota</taxon>
        <taxon>Actinomycetes</taxon>
        <taxon>Kitasatosporales</taxon>
        <taxon>Streptomycetaceae</taxon>
        <taxon>Streptomyces</taxon>
    </lineage>
</organism>
<protein>
    <submittedName>
        <fullName evidence="8">PyrF2</fullName>
    </submittedName>
</protein>
<dbReference type="AlphaFoldDB" id="K7QSJ2"/>
<dbReference type="Pfam" id="PF00486">
    <property type="entry name" value="Trans_reg_C"/>
    <property type="match status" value="1"/>
</dbReference>
<dbReference type="EMBL" id="JX042309">
    <property type="protein sequence ID" value="AFV71314.1"/>
    <property type="molecule type" value="Genomic_DNA"/>
</dbReference>
<gene>
    <name evidence="8" type="primary">pyrF2</name>
</gene>
<dbReference type="PANTHER" id="PTHR35807">
    <property type="entry name" value="TRANSCRIPTIONAL REGULATOR REDD-RELATED"/>
    <property type="match status" value="1"/>
</dbReference>
<keyword evidence="2" id="KW-0902">Two-component regulatory system</keyword>
<evidence type="ECO:0000256" key="1">
    <source>
        <dbReference type="ARBA" id="ARBA00005820"/>
    </source>
</evidence>
<dbReference type="GO" id="GO:0003677">
    <property type="term" value="F:DNA binding"/>
    <property type="evidence" value="ECO:0007669"/>
    <property type="project" value="UniProtKB-UniRule"/>
</dbReference>
<sequence>MRYDILGPLRVVDEGNQYFISARKIEIVLAGLLIRSDQIVTSDQLMEEVWGLNPPRRATAGLHVYISQVRKFLLRPGHGDRPIMTRPPGYLLRKGEDEIDFHVFLRLINQGRDEMRRGRFEEASELLEKAMGLWRGTVLGEACGGPIIEGFTARMVESRLECLQMLMDAQLELGRHRELVGRLYALIAEYPLCEAFYRQLMLALYRSERQADALEVYQTARRILNGELGLEPCQALRDLQAAILSADQQLHVFAAAS</sequence>
<accession>K7QSJ2</accession>
<dbReference type="SUPFAM" id="SSF48452">
    <property type="entry name" value="TPR-like"/>
    <property type="match status" value="1"/>
</dbReference>
<dbReference type="Gene3D" id="1.10.10.10">
    <property type="entry name" value="Winged helix-like DNA-binding domain superfamily/Winged helix DNA-binding domain"/>
    <property type="match status" value="1"/>
</dbReference>
<dbReference type="InterPro" id="IPR011990">
    <property type="entry name" value="TPR-like_helical_dom_sf"/>
</dbReference>
<dbReference type="SMART" id="SM01043">
    <property type="entry name" value="BTAD"/>
    <property type="match status" value="1"/>
</dbReference>
<evidence type="ECO:0000256" key="3">
    <source>
        <dbReference type="ARBA" id="ARBA00023015"/>
    </source>
</evidence>
<dbReference type="InterPro" id="IPR001867">
    <property type="entry name" value="OmpR/PhoB-type_DNA-bd"/>
</dbReference>
<evidence type="ECO:0000256" key="4">
    <source>
        <dbReference type="ARBA" id="ARBA00023125"/>
    </source>
</evidence>
<dbReference type="InterPro" id="IPR051677">
    <property type="entry name" value="AfsR-DnrI-RedD_regulator"/>
</dbReference>
<dbReference type="GO" id="GO:0000160">
    <property type="term" value="P:phosphorelay signal transduction system"/>
    <property type="evidence" value="ECO:0007669"/>
    <property type="project" value="UniProtKB-KW"/>
</dbReference>
<keyword evidence="5" id="KW-0804">Transcription</keyword>
<dbReference type="SMART" id="SM00862">
    <property type="entry name" value="Trans_reg_C"/>
    <property type="match status" value="1"/>
</dbReference>
<dbReference type="Gene3D" id="1.25.40.10">
    <property type="entry name" value="Tetratricopeptide repeat domain"/>
    <property type="match status" value="1"/>
</dbReference>
<name>K7QSJ2_STRRG</name>
<evidence type="ECO:0000256" key="5">
    <source>
        <dbReference type="ARBA" id="ARBA00023163"/>
    </source>
</evidence>
<keyword evidence="3" id="KW-0805">Transcription regulation</keyword>
<evidence type="ECO:0000256" key="6">
    <source>
        <dbReference type="PROSITE-ProRule" id="PRU01091"/>
    </source>
</evidence>
<reference evidence="8" key="1">
    <citation type="journal article" date="2012" name="Chem. Biol.">
        <title>Quartromicin biosynthesis: two alternative polyketide chains produced by one polyketide synthase assembly line.</title>
        <authorList>
            <person name="He H.Y."/>
            <person name="Pan H.X."/>
            <person name="Wu L.F."/>
            <person name="Zhang B.B."/>
            <person name="Chai H.B."/>
            <person name="Liu W."/>
            <person name="Tang G.L."/>
        </authorList>
    </citation>
    <scope>NUCLEOTIDE SEQUENCE</scope>
    <source>
        <strain evidence="8">NRRL 21084</strain>
    </source>
</reference>